<keyword evidence="6" id="KW-0333">Golgi apparatus</keyword>
<organism evidence="10 11">
    <name type="scientific">Coccomyxa viridis</name>
    <dbReference type="NCBI Taxonomy" id="1274662"/>
    <lineage>
        <taxon>Eukaryota</taxon>
        <taxon>Viridiplantae</taxon>
        <taxon>Chlorophyta</taxon>
        <taxon>core chlorophytes</taxon>
        <taxon>Trebouxiophyceae</taxon>
        <taxon>Trebouxiophyceae incertae sedis</taxon>
        <taxon>Coccomyxaceae</taxon>
        <taxon>Coccomyxa</taxon>
    </lineage>
</organism>
<reference evidence="10 11" key="1">
    <citation type="submission" date="2023-10" db="EMBL/GenBank/DDBJ databases">
        <authorList>
            <person name="Maclean D."/>
            <person name="Macfadyen A."/>
        </authorList>
    </citation>
    <scope>NUCLEOTIDE SEQUENCE [LARGE SCALE GENOMIC DNA]</scope>
</reference>
<dbReference type="Pfam" id="PF12352">
    <property type="entry name" value="V-SNARE_C"/>
    <property type="match status" value="1"/>
</dbReference>
<evidence type="ECO:0000256" key="2">
    <source>
        <dbReference type="ARBA" id="ARBA00022448"/>
    </source>
</evidence>
<sequence length="229" mass="26158">MVQDNQCDLMQKSMSIPHCGLTCVNTQFASLSSLQGHNYGQSSVLSRQLHDRLVELQRIGQQMDSFWRMQSLRESNSKLDIWKHKVEQVLEECDALGAALDKHTHKERRKRVEEEERAQLLGRNGADQGAAWQSGLDDEAQAMSHVRRSKQVLEETFQTGAAILTSMAGQRERLKSAQRKALDVLNSLGLSDSLLRVIDRRQRMDKWITYGGMLVVCLLIGGLLWWRLR</sequence>
<dbReference type="GO" id="GO:0000139">
    <property type="term" value="C:Golgi membrane"/>
    <property type="evidence" value="ECO:0007669"/>
    <property type="project" value="UniProtKB-SubCell"/>
</dbReference>
<dbReference type="SUPFAM" id="SSF58038">
    <property type="entry name" value="SNARE fusion complex"/>
    <property type="match status" value="1"/>
</dbReference>
<evidence type="ECO:0000313" key="11">
    <source>
        <dbReference type="Proteomes" id="UP001314263"/>
    </source>
</evidence>
<dbReference type="Gene3D" id="1.20.5.110">
    <property type="match status" value="1"/>
</dbReference>
<dbReference type="GO" id="GO:0031902">
    <property type="term" value="C:late endosome membrane"/>
    <property type="evidence" value="ECO:0007669"/>
    <property type="project" value="TreeGrafter"/>
</dbReference>
<evidence type="ECO:0000256" key="4">
    <source>
        <dbReference type="ARBA" id="ARBA00022927"/>
    </source>
</evidence>
<dbReference type="PANTHER" id="PTHR21230:SF1">
    <property type="entry name" value="GOLGI SNAP RECEPTOR COMPLEX MEMBER 2"/>
    <property type="match status" value="1"/>
</dbReference>
<evidence type="ECO:0000256" key="6">
    <source>
        <dbReference type="ARBA" id="ARBA00023034"/>
    </source>
</evidence>
<evidence type="ECO:0000256" key="7">
    <source>
        <dbReference type="ARBA" id="ARBA00023136"/>
    </source>
</evidence>
<evidence type="ECO:0000256" key="5">
    <source>
        <dbReference type="ARBA" id="ARBA00022989"/>
    </source>
</evidence>
<gene>
    <name evidence="10" type="ORF">CVIRNUC_000676</name>
</gene>
<dbReference type="GO" id="GO:0015031">
    <property type="term" value="P:protein transport"/>
    <property type="evidence" value="ECO:0007669"/>
    <property type="project" value="UniProtKB-KW"/>
</dbReference>
<dbReference type="AlphaFoldDB" id="A0AAV1HR13"/>
<dbReference type="PANTHER" id="PTHR21230">
    <property type="entry name" value="VESICLE TRANSPORT V-SNARE PROTEIN VTI1-RELATED"/>
    <property type="match status" value="1"/>
</dbReference>
<evidence type="ECO:0000256" key="3">
    <source>
        <dbReference type="ARBA" id="ARBA00022692"/>
    </source>
</evidence>
<protein>
    <recommendedName>
        <fullName evidence="8">Membrin</fullName>
    </recommendedName>
</protein>
<keyword evidence="5 9" id="KW-1133">Transmembrane helix</keyword>
<feature type="transmembrane region" description="Helical" evidence="9">
    <location>
        <begin position="207"/>
        <end position="226"/>
    </location>
</feature>
<keyword evidence="2 8" id="KW-0813">Transport</keyword>
<keyword evidence="11" id="KW-1185">Reference proteome</keyword>
<comment type="caution">
    <text evidence="10">The sequence shown here is derived from an EMBL/GenBank/DDBJ whole genome shotgun (WGS) entry which is preliminary data.</text>
</comment>
<keyword evidence="7 8" id="KW-0472">Membrane</keyword>
<evidence type="ECO:0000313" key="10">
    <source>
        <dbReference type="EMBL" id="CAK0736006.1"/>
    </source>
</evidence>
<keyword evidence="4 8" id="KW-0653">Protein transport</keyword>
<dbReference type="GO" id="GO:0006906">
    <property type="term" value="P:vesicle fusion"/>
    <property type="evidence" value="ECO:0007669"/>
    <property type="project" value="TreeGrafter"/>
</dbReference>
<comment type="subcellular location">
    <subcellularLocation>
        <location evidence="1">Golgi apparatus membrane</location>
        <topology evidence="1">Single-pass type IV membrane protein</topology>
    </subcellularLocation>
</comment>
<dbReference type="GO" id="GO:0005484">
    <property type="term" value="F:SNAP receptor activity"/>
    <property type="evidence" value="ECO:0007669"/>
    <property type="project" value="InterPro"/>
</dbReference>
<name>A0AAV1HR13_9CHLO</name>
<keyword evidence="3 9" id="KW-0812">Transmembrane</keyword>
<dbReference type="PIRSF" id="PIRSF028865">
    <property type="entry name" value="Membrin-2"/>
    <property type="match status" value="1"/>
</dbReference>
<dbReference type="GO" id="GO:0012507">
    <property type="term" value="C:ER to Golgi transport vesicle membrane"/>
    <property type="evidence" value="ECO:0007669"/>
    <property type="project" value="TreeGrafter"/>
</dbReference>
<comment type="function">
    <text evidence="8">Involved in transport of proteins from the cis/medial-Golgi to the trans-Golgi network.</text>
</comment>
<evidence type="ECO:0000256" key="9">
    <source>
        <dbReference type="SAM" id="Phobius"/>
    </source>
</evidence>
<dbReference type="Proteomes" id="UP001314263">
    <property type="component" value="Unassembled WGS sequence"/>
</dbReference>
<dbReference type="InterPro" id="IPR027027">
    <property type="entry name" value="GOSR2/Membrin/Bos1"/>
</dbReference>
<dbReference type="GO" id="GO:0000149">
    <property type="term" value="F:SNARE binding"/>
    <property type="evidence" value="ECO:0007669"/>
    <property type="project" value="TreeGrafter"/>
</dbReference>
<dbReference type="GO" id="GO:0031201">
    <property type="term" value="C:SNARE complex"/>
    <property type="evidence" value="ECO:0007669"/>
    <property type="project" value="TreeGrafter"/>
</dbReference>
<accession>A0AAV1HR13</accession>
<evidence type="ECO:0000256" key="8">
    <source>
        <dbReference type="PIRNR" id="PIRNR028865"/>
    </source>
</evidence>
<dbReference type="GO" id="GO:0005789">
    <property type="term" value="C:endoplasmic reticulum membrane"/>
    <property type="evidence" value="ECO:0007669"/>
    <property type="project" value="TreeGrafter"/>
</dbReference>
<evidence type="ECO:0000256" key="1">
    <source>
        <dbReference type="ARBA" id="ARBA00004409"/>
    </source>
</evidence>
<proteinExistence type="inferred from homology"/>
<dbReference type="EMBL" id="CAUYUE010000001">
    <property type="protein sequence ID" value="CAK0736006.1"/>
    <property type="molecule type" value="Genomic_DNA"/>
</dbReference>
<comment type="similarity">
    <text evidence="8">Belongs to the GOSR2 family.</text>
</comment>